<proteinExistence type="predicted"/>
<dbReference type="SUPFAM" id="SSF49870">
    <property type="entry name" value="Osmotin, thaumatin-like protein"/>
    <property type="match status" value="1"/>
</dbReference>
<reference evidence="2" key="2">
    <citation type="journal article" date="2023" name="IMA Fungus">
        <title>Comparative genomic study of the Penicillium genus elucidates a diverse pangenome and 15 lateral gene transfer events.</title>
        <authorList>
            <person name="Petersen C."/>
            <person name="Sorensen T."/>
            <person name="Nielsen M.R."/>
            <person name="Sondergaard T.E."/>
            <person name="Sorensen J.L."/>
            <person name="Fitzpatrick D.A."/>
            <person name="Frisvad J.C."/>
            <person name="Nielsen K.L."/>
        </authorList>
    </citation>
    <scope>NUCLEOTIDE SEQUENCE</scope>
    <source>
        <strain evidence="2">IBT 29677</strain>
    </source>
</reference>
<dbReference type="RefSeq" id="XP_056494623.1">
    <property type="nucleotide sequence ID" value="XM_056626041.1"/>
</dbReference>
<dbReference type="InterPro" id="IPR006771">
    <property type="entry name" value="CetA-like"/>
</dbReference>
<protein>
    <recommendedName>
        <fullName evidence="4">BYS1 domain protein</fullName>
    </recommendedName>
</protein>
<dbReference type="PANTHER" id="PTHR36195">
    <property type="entry name" value="DOMAIN PROTEIN, PUTATIVE (AFU_ORTHOLOGUE AFUA_5G01990)-RELATED-RELATED"/>
    <property type="match status" value="1"/>
</dbReference>
<accession>A0A9W9WCI2</accession>
<evidence type="ECO:0000313" key="3">
    <source>
        <dbReference type="Proteomes" id="UP001147747"/>
    </source>
</evidence>
<dbReference type="Proteomes" id="UP001147747">
    <property type="component" value="Unassembled WGS sequence"/>
</dbReference>
<evidence type="ECO:0000313" key="2">
    <source>
        <dbReference type="EMBL" id="KAJ5414777.1"/>
    </source>
</evidence>
<dbReference type="Pfam" id="PF04681">
    <property type="entry name" value="Bys1"/>
    <property type="match status" value="1"/>
</dbReference>
<evidence type="ECO:0008006" key="4">
    <source>
        <dbReference type="Google" id="ProtNLM"/>
    </source>
</evidence>
<feature type="chain" id="PRO_5040956421" description="BYS1 domain protein" evidence="1">
    <location>
        <begin position="22"/>
        <end position="158"/>
    </location>
</feature>
<dbReference type="GeneID" id="81365021"/>
<dbReference type="InterPro" id="IPR037176">
    <property type="entry name" value="Osmotin/thaumatin-like_sf"/>
</dbReference>
<comment type="caution">
    <text evidence="2">The sequence shown here is derived from an EMBL/GenBank/DDBJ whole genome shotgun (WGS) entry which is preliminary data.</text>
</comment>
<keyword evidence="3" id="KW-1185">Reference proteome</keyword>
<reference evidence="2" key="1">
    <citation type="submission" date="2022-12" db="EMBL/GenBank/DDBJ databases">
        <authorList>
            <person name="Petersen C."/>
        </authorList>
    </citation>
    <scope>NUCLEOTIDE SEQUENCE</scope>
    <source>
        <strain evidence="2">IBT 29677</strain>
    </source>
</reference>
<dbReference type="PANTHER" id="PTHR36195:SF4">
    <property type="entry name" value="DOMAIN PROTEIN, PUTATIVE (AFU_ORTHOLOGUE AFUA_5G01990)-RELATED"/>
    <property type="match status" value="1"/>
</dbReference>
<dbReference type="EMBL" id="JAPZBU010000003">
    <property type="protein sequence ID" value="KAJ5414777.1"/>
    <property type="molecule type" value="Genomic_DNA"/>
</dbReference>
<keyword evidence="1" id="KW-0732">Signal</keyword>
<evidence type="ECO:0000256" key="1">
    <source>
        <dbReference type="SAM" id="SignalP"/>
    </source>
</evidence>
<dbReference type="AlphaFoldDB" id="A0A9W9WCI2"/>
<sequence>MHFHTAAIVAAVATLAPLASAVGNAKVVNKCGFPVYLWSVGGSVGPAQTIKAGGTYSEVLHHDPASGGIAIKLTTVQNGLYNGSPQTNFAYTLDGQNVWYDLSDVFGDPFSGHAIGVKTSLNCPKICWPKGVATSGASQTKVCGANSDVTLTLCSGTC</sequence>
<organism evidence="2 3">
    <name type="scientific">Penicillium cosmopolitanum</name>
    <dbReference type="NCBI Taxonomy" id="1131564"/>
    <lineage>
        <taxon>Eukaryota</taxon>
        <taxon>Fungi</taxon>
        <taxon>Dikarya</taxon>
        <taxon>Ascomycota</taxon>
        <taxon>Pezizomycotina</taxon>
        <taxon>Eurotiomycetes</taxon>
        <taxon>Eurotiomycetidae</taxon>
        <taxon>Eurotiales</taxon>
        <taxon>Aspergillaceae</taxon>
        <taxon>Penicillium</taxon>
    </lineage>
</organism>
<feature type="signal peptide" evidence="1">
    <location>
        <begin position="1"/>
        <end position="21"/>
    </location>
</feature>
<name>A0A9W9WCI2_9EURO</name>
<dbReference type="OrthoDB" id="3682664at2759"/>
<gene>
    <name evidence="2" type="ORF">N7509_001404</name>
</gene>